<dbReference type="OrthoDB" id="616263at2759"/>
<keyword evidence="1" id="KW-0732">Signal</keyword>
<gene>
    <name evidence="2" type="ORF">NPIL_473251</name>
</gene>
<feature type="chain" id="PRO_5036492350" evidence="1">
    <location>
        <begin position="20"/>
        <end position="78"/>
    </location>
</feature>
<sequence>MSLLIWEWVLSCFVSSGIEQALPGTAHIALGDDERIEASQCVIDQHVAKVDELIKKHHCVTVDDISASAELSHDAARN</sequence>
<reference evidence="2" key="1">
    <citation type="submission" date="2020-08" db="EMBL/GenBank/DDBJ databases">
        <title>Multicomponent nature underlies the extraordinary mechanical properties of spider dragline silk.</title>
        <authorList>
            <person name="Kono N."/>
            <person name="Nakamura H."/>
            <person name="Mori M."/>
            <person name="Yoshida Y."/>
            <person name="Ohtoshi R."/>
            <person name="Malay A.D."/>
            <person name="Moran D.A.P."/>
            <person name="Tomita M."/>
            <person name="Numata K."/>
            <person name="Arakawa K."/>
        </authorList>
    </citation>
    <scope>NUCLEOTIDE SEQUENCE</scope>
</reference>
<keyword evidence="3" id="KW-1185">Reference proteome</keyword>
<evidence type="ECO:0000313" key="2">
    <source>
        <dbReference type="EMBL" id="GFT86810.1"/>
    </source>
</evidence>
<protein>
    <submittedName>
        <fullName evidence="2">Uncharacterized protein</fullName>
    </submittedName>
</protein>
<evidence type="ECO:0000256" key="1">
    <source>
        <dbReference type="SAM" id="SignalP"/>
    </source>
</evidence>
<evidence type="ECO:0000313" key="3">
    <source>
        <dbReference type="Proteomes" id="UP000887013"/>
    </source>
</evidence>
<name>A0A8X6PSQ4_NEPPI</name>
<feature type="signal peptide" evidence="1">
    <location>
        <begin position="1"/>
        <end position="19"/>
    </location>
</feature>
<organism evidence="2 3">
    <name type="scientific">Nephila pilipes</name>
    <name type="common">Giant wood spider</name>
    <name type="synonym">Nephila maculata</name>
    <dbReference type="NCBI Taxonomy" id="299642"/>
    <lineage>
        <taxon>Eukaryota</taxon>
        <taxon>Metazoa</taxon>
        <taxon>Ecdysozoa</taxon>
        <taxon>Arthropoda</taxon>
        <taxon>Chelicerata</taxon>
        <taxon>Arachnida</taxon>
        <taxon>Araneae</taxon>
        <taxon>Araneomorphae</taxon>
        <taxon>Entelegynae</taxon>
        <taxon>Araneoidea</taxon>
        <taxon>Nephilidae</taxon>
        <taxon>Nephila</taxon>
    </lineage>
</organism>
<accession>A0A8X6PSQ4</accession>
<dbReference type="AlphaFoldDB" id="A0A8X6PSQ4"/>
<comment type="caution">
    <text evidence="2">The sequence shown here is derived from an EMBL/GenBank/DDBJ whole genome shotgun (WGS) entry which is preliminary data.</text>
</comment>
<proteinExistence type="predicted"/>
<dbReference type="Proteomes" id="UP000887013">
    <property type="component" value="Unassembled WGS sequence"/>
</dbReference>
<dbReference type="EMBL" id="BMAW01119887">
    <property type="protein sequence ID" value="GFT86810.1"/>
    <property type="molecule type" value="Genomic_DNA"/>
</dbReference>